<dbReference type="SUPFAM" id="SSF82185">
    <property type="entry name" value="Histone H3 K4-specific methyltransferase SET7/9 N-terminal domain"/>
    <property type="match status" value="2"/>
</dbReference>
<proteinExistence type="predicted"/>
<reference evidence="1 2" key="1">
    <citation type="submission" date="2018-08" db="EMBL/GenBank/DDBJ databases">
        <title>Pallidiluteibacterium maritimus gen. nov., sp. nov., isolated from coastal sediment.</title>
        <authorList>
            <person name="Zhou L.Y."/>
        </authorList>
    </citation>
    <scope>NUCLEOTIDE SEQUENCE [LARGE SCALE GENOMIC DNA]</scope>
    <source>
        <strain evidence="1 2">XSD2</strain>
    </source>
</reference>
<protein>
    <recommendedName>
        <fullName evidence="3">Toxin-antitoxin system YwqK family antitoxin</fullName>
    </recommendedName>
</protein>
<dbReference type="Gene3D" id="3.90.930.1">
    <property type="match status" value="1"/>
</dbReference>
<dbReference type="EMBL" id="QWGR01000042">
    <property type="protein sequence ID" value="RIJ45263.1"/>
    <property type="molecule type" value="Genomic_DNA"/>
</dbReference>
<gene>
    <name evidence="1" type="ORF">D1614_23570</name>
</gene>
<keyword evidence="2" id="KW-1185">Reference proteome</keyword>
<comment type="caution">
    <text evidence="1">The sequence shown here is derived from an EMBL/GenBank/DDBJ whole genome shotgun (WGS) entry which is preliminary data.</text>
</comment>
<sequence>MRRTLLLILSLIQINVFGQSMEKILYRGDSILVYPSDSITMVDIKLIDSLPDGKYFGFFKADTTFLRLEINYVNNKIEGKVIEYYYANRDIEKITNYRNGKKHGYWAEYDTFADFKEILHEGYYKNGLEDGFQYSYSGDFGDRTVYNKSFYKNDTLIYNIWKGRDSTFYKNDTGYVYQHDWKNNLIGFGKEFKYKQTGLWEYYYPNGQVKSRGEYTPTRKSDSYIESRKSGKWTDFYANGQISREYICDNFKKGSWISTVIAQYDSLGNLLDSNQFVNGIGLIKEFYANGKIMRETRYVSHDFVKSEKYYSEKGFLIYKEEFQPNKKTRTEYYDSGIIKSIERFKYTPSENDIPPIYYRFGKQEYFNKDGTVLKVEQIKKIQLEE</sequence>
<accession>A0A399SSZ0</accession>
<name>A0A399SSZ0_9BACT</name>
<organism evidence="1 2">
    <name type="scientific">Maribellus luteus</name>
    <dbReference type="NCBI Taxonomy" id="2305463"/>
    <lineage>
        <taxon>Bacteria</taxon>
        <taxon>Pseudomonadati</taxon>
        <taxon>Bacteroidota</taxon>
        <taxon>Bacteroidia</taxon>
        <taxon>Marinilabiliales</taxon>
        <taxon>Prolixibacteraceae</taxon>
        <taxon>Maribellus</taxon>
    </lineage>
</organism>
<evidence type="ECO:0000313" key="1">
    <source>
        <dbReference type="EMBL" id="RIJ45263.1"/>
    </source>
</evidence>
<dbReference type="AlphaFoldDB" id="A0A399SSZ0"/>
<evidence type="ECO:0000313" key="2">
    <source>
        <dbReference type="Proteomes" id="UP000265926"/>
    </source>
</evidence>
<dbReference type="Proteomes" id="UP000265926">
    <property type="component" value="Unassembled WGS sequence"/>
</dbReference>
<dbReference type="Gene3D" id="2.20.110.10">
    <property type="entry name" value="Histone H3 K4-specific methyltransferase SET7/9 N-terminal domain"/>
    <property type="match status" value="1"/>
</dbReference>
<evidence type="ECO:0008006" key="3">
    <source>
        <dbReference type="Google" id="ProtNLM"/>
    </source>
</evidence>